<dbReference type="FunFam" id="1.20.58.80:FF:000003">
    <property type="entry name" value="Katanin p60 ATPase-containing subunit A1"/>
    <property type="match status" value="1"/>
</dbReference>
<dbReference type="InterPro" id="IPR003960">
    <property type="entry name" value="ATPase_AAA_CS"/>
</dbReference>
<dbReference type="InterPro" id="IPR003593">
    <property type="entry name" value="AAA+_ATPase"/>
</dbReference>
<evidence type="ECO:0000313" key="11">
    <source>
        <dbReference type="EMBL" id="KAK9815629.1"/>
    </source>
</evidence>
<keyword evidence="12" id="KW-1185">Reference proteome</keyword>
<dbReference type="SUPFAM" id="SSF52540">
    <property type="entry name" value="P-loop containing nucleoside triphosphate hydrolases"/>
    <property type="match status" value="1"/>
</dbReference>
<dbReference type="InterPro" id="IPR027417">
    <property type="entry name" value="P-loop_NTPase"/>
</dbReference>
<dbReference type="Gene3D" id="1.10.8.60">
    <property type="match status" value="1"/>
</dbReference>
<keyword evidence="6 8" id="KW-0206">Cytoskeleton</keyword>
<dbReference type="InterPro" id="IPR015415">
    <property type="entry name" value="Spast_Vps4_C"/>
</dbReference>
<dbReference type="GO" id="GO:0005737">
    <property type="term" value="C:cytoplasm"/>
    <property type="evidence" value="ECO:0007669"/>
    <property type="project" value="UniProtKB-UniRule"/>
</dbReference>
<sequence>MQTALLGSVKSQLTVAREQALLGDYSSATVYFEGVLSQINKYLATVEDPYVRSKWQSCRKALQQEADLAAEVDKQKQAFKENAGAGHTNRQPASRYTNGGERALPVLQQQRYAANAAATPAAPEFTIHVAGERPTSAHQRAAYHTDDPYRMPSPRGISHTSSDHDPDVWRPPSSHQGRYDSAGPSGRGAEYAYGPVGPRPRSTRGQHEAPEKLPSWARRGQPETPTPVAVAGGRQVKRTPGNAKGVPAKVDSWRTPKEKARVPTSIPEPPRYDGPDQELAAALQRDMLDASLGVTWNDIAGLSEAKTLLKENVILPLMIPNFFQGIRRPVKGVLMFGPPGTGKTMLAKAVATECNTTFFNVSASTLASKYRGESERMVRCLFEMARAMAPTTIFIDEIDSLCSSRGAQGEHEASRRVKTEILIQIDGIHSQEEGERKQVMVLAATNFPWDIDEALRRRLEKRIYIPLPGQPEREELLHINLKDVEVEPAVDFAELAKISEGYSGDDLTNVCRDAAMNGMRRLVAGKSPDEIKALRVEEVHSPVQMADFLQAFKRIKPSVSQNDMQRHEAYLKEFGSI</sequence>
<comment type="function">
    <text evidence="8">Severs microtubules in an ATP-dependent manner. Microtubule severing may promote rapid reorganization of cellular microtubule arrays.</text>
</comment>
<evidence type="ECO:0000256" key="2">
    <source>
        <dbReference type="ARBA" id="ARBA00022490"/>
    </source>
</evidence>
<dbReference type="PANTHER" id="PTHR23074:SF19">
    <property type="entry name" value="KATANIN P60 ATPASE-CONTAINING SUBUNIT A1"/>
    <property type="match status" value="1"/>
</dbReference>
<evidence type="ECO:0000256" key="3">
    <source>
        <dbReference type="ARBA" id="ARBA00022701"/>
    </source>
</evidence>
<comment type="subcellular location">
    <subcellularLocation>
        <location evidence="1">Cytoplasm</location>
        <location evidence="1">Cytoskeleton</location>
        <location evidence="1">Spindle</location>
    </subcellularLocation>
</comment>
<dbReference type="InterPro" id="IPR028596">
    <property type="entry name" value="KATNA1"/>
</dbReference>
<reference evidence="11 12" key="1">
    <citation type="journal article" date="2024" name="Nat. Commun.">
        <title>Phylogenomics reveals the evolutionary origins of lichenization in chlorophyte algae.</title>
        <authorList>
            <person name="Puginier C."/>
            <person name="Libourel C."/>
            <person name="Otte J."/>
            <person name="Skaloud P."/>
            <person name="Haon M."/>
            <person name="Grisel S."/>
            <person name="Petersen M."/>
            <person name="Berrin J.G."/>
            <person name="Delaux P.M."/>
            <person name="Dal Grande F."/>
            <person name="Keller J."/>
        </authorList>
    </citation>
    <scope>NUCLEOTIDE SEQUENCE [LARGE SCALE GENOMIC DNA]</scope>
    <source>
        <strain evidence="11 12">SAG 2043</strain>
    </source>
</reference>
<evidence type="ECO:0000256" key="1">
    <source>
        <dbReference type="ARBA" id="ARBA00004186"/>
    </source>
</evidence>
<dbReference type="HAMAP" id="MF_03023">
    <property type="entry name" value="Katanin_p60_A1"/>
    <property type="match status" value="1"/>
</dbReference>
<dbReference type="Pfam" id="PF21126">
    <property type="entry name" value="KATNA1_MIT"/>
    <property type="match status" value="1"/>
</dbReference>
<comment type="similarity">
    <text evidence="8">Belongs to the AAA ATPase family. Katanin p60 subunit A1 subfamily.</text>
</comment>
<dbReference type="GO" id="GO:0005874">
    <property type="term" value="C:microtubule"/>
    <property type="evidence" value="ECO:0007669"/>
    <property type="project" value="UniProtKB-KW"/>
</dbReference>
<dbReference type="GO" id="GO:0008017">
    <property type="term" value="F:microtubule binding"/>
    <property type="evidence" value="ECO:0007669"/>
    <property type="project" value="UniProtKB-UniRule"/>
</dbReference>
<dbReference type="FunFam" id="1.10.8.60:FF:000025">
    <property type="entry name" value="Katanin p60 ATPase-containing subunit A1"/>
    <property type="match status" value="1"/>
</dbReference>
<keyword evidence="7 8" id="KW-0413">Isomerase</keyword>
<dbReference type="FunFam" id="3.40.50.300:FF:000159">
    <property type="entry name" value="Katanin p60 ATPase-containing subunit A1"/>
    <property type="match status" value="1"/>
</dbReference>
<dbReference type="AlphaFoldDB" id="A0AAW1Q5L1"/>
<dbReference type="Gene3D" id="1.20.58.80">
    <property type="entry name" value="Phosphotransferase system, lactose/cellobiose-type IIA subunit"/>
    <property type="match status" value="1"/>
</dbReference>
<dbReference type="GO" id="GO:0016887">
    <property type="term" value="F:ATP hydrolysis activity"/>
    <property type="evidence" value="ECO:0007669"/>
    <property type="project" value="InterPro"/>
</dbReference>
<dbReference type="GO" id="GO:0005524">
    <property type="term" value="F:ATP binding"/>
    <property type="evidence" value="ECO:0007669"/>
    <property type="project" value="UniProtKB-KW"/>
</dbReference>
<evidence type="ECO:0000313" key="12">
    <source>
        <dbReference type="Proteomes" id="UP001489004"/>
    </source>
</evidence>
<comment type="caution">
    <text evidence="11">The sequence shown here is derived from an EMBL/GenBank/DDBJ whole genome shotgun (WGS) entry which is preliminary data.</text>
</comment>
<dbReference type="SMART" id="SM00382">
    <property type="entry name" value="AAA"/>
    <property type="match status" value="1"/>
</dbReference>
<dbReference type="InterPro" id="IPR050304">
    <property type="entry name" value="MT-severing_AAA_ATPase"/>
</dbReference>
<keyword evidence="3 8" id="KW-0493">Microtubule</keyword>
<dbReference type="Proteomes" id="UP001489004">
    <property type="component" value="Unassembled WGS sequence"/>
</dbReference>
<gene>
    <name evidence="8" type="primary">KATNA1</name>
    <name evidence="11" type="ORF">WJX72_007089</name>
</gene>
<dbReference type="InterPro" id="IPR048611">
    <property type="entry name" value="KATNA1_MIT"/>
</dbReference>
<dbReference type="PANTHER" id="PTHR23074">
    <property type="entry name" value="AAA DOMAIN-CONTAINING"/>
    <property type="match status" value="1"/>
</dbReference>
<dbReference type="InterPro" id="IPR041569">
    <property type="entry name" value="AAA_lid_3"/>
</dbReference>
<dbReference type="GO" id="GO:0005819">
    <property type="term" value="C:spindle"/>
    <property type="evidence" value="ECO:0007669"/>
    <property type="project" value="UniProtKB-SubCell"/>
</dbReference>
<evidence type="ECO:0000256" key="6">
    <source>
        <dbReference type="ARBA" id="ARBA00023212"/>
    </source>
</evidence>
<dbReference type="InterPro" id="IPR003959">
    <property type="entry name" value="ATPase_AAA_core"/>
</dbReference>
<keyword evidence="4 8" id="KW-0547">Nucleotide-binding</keyword>
<dbReference type="EMBL" id="JALJOR010000006">
    <property type="protein sequence ID" value="KAK9815629.1"/>
    <property type="molecule type" value="Genomic_DNA"/>
</dbReference>
<evidence type="ECO:0000256" key="7">
    <source>
        <dbReference type="ARBA" id="ARBA00023235"/>
    </source>
</evidence>
<dbReference type="Pfam" id="PF09336">
    <property type="entry name" value="Vps4_C"/>
    <property type="match status" value="1"/>
</dbReference>
<evidence type="ECO:0000256" key="8">
    <source>
        <dbReference type="HAMAP-Rule" id="MF_03023"/>
    </source>
</evidence>
<dbReference type="Gene3D" id="3.40.50.300">
    <property type="entry name" value="P-loop containing nucleotide triphosphate hydrolases"/>
    <property type="match status" value="1"/>
</dbReference>
<feature type="region of interest" description="Disordered" evidence="9">
    <location>
        <begin position="254"/>
        <end position="273"/>
    </location>
</feature>
<comment type="catalytic activity">
    <reaction evidence="8">
        <text>n ATP + n H2O + a microtubule = n ADP + n phosphate + (n+1) alpha/beta tubulin heterodimers.</text>
        <dbReference type="EC" id="5.6.1.1"/>
    </reaction>
</comment>
<name>A0AAW1Q5L1_9CHLO</name>
<feature type="domain" description="AAA+ ATPase" evidence="10">
    <location>
        <begin position="329"/>
        <end position="469"/>
    </location>
</feature>
<accession>A0AAW1Q5L1</accession>
<dbReference type="GO" id="GO:0008568">
    <property type="term" value="F:microtubule severing ATPase activity"/>
    <property type="evidence" value="ECO:0007669"/>
    <property type="project" value="UniProtKB-EC"/>
</dbReference>
<protein>
    <recommendedName>
        <fullName evidence="8">Katanin p60 ATPase-containing subunit A1</fullName>
        <shortName evidence="8">Katanin p60 subunit A1</shortName>
        <ecNumber evidence="8">5.6.1.1</ecNumber>
    </recommendedName>
    <alternativeName>
        <fullName evidence="8">p60 katanin</fullName>
    </alternativeName>
</protein>
<dbReference type="EC" id="5.6.1.1" evidence="8"/>
<evidence type="ECO:0000259" key="10">
    <source>
        <dbReference type="SMART" id="SM00382"/>
    </source>
</evidence>
<feature type="region of interest" description="Disordered" evidence="9">
    <location>
        <begin position="145"/>
        <end position="231"/>
    </location>
</feature>
<proteinExistence type="inferred from homology"/>
<dbReference type="Pfam" id="PF00004">
    <property type="entry name" value="AAA"/>
    <property type="match status" value="1"/>
</dbReference>
<organism evidence="11 12">
    <name type="scientific">[Myrmecia] bisecta</name>
    <dbReference type="NCBI Taxonomy" id="41462"/>
    <lineage>
        <taxon>Eukaryota</taxon>
        <taxon>Viridiplantae</taxon>
        <taxon>Chlorophyta</taxon>
        <taxon>core chlorophytes</taxon>
        <taxon>Trebouxiophyceae</taxon>
        <taxon>Trebouxiales</taxon>
        <taxon>Trebouxiaceae</taxon>
        <taxon>Myrmecia</taxon>
    </lineage>
</organism>
<evidence type="ECO:0000256" key="9">
    <source>
        <dbReference type="SAM" id="MobiDB-lite"/>
    </source>
</evidence>
<dbReference type="PROSITE" id="PS00674">
    <property type="entry name" value="AAA"/>
    <property type="match status" value="1"/>
</dbReference>
<keyword evidence="5 8" id="KW-0067">ATP-binding</keyword>
<keyword evidence="2 8" id="KW-0963">Cytoplasm</keyword>
<feature type="binding site" evidence="8">
    <location>
        <begin position="337"/>
        <end position="344"/>
    </location>
    <ligand>
        <name>ATP</name>
        <dbReference type="ChEBI" id="CHEBI:30616"/>
    </ligand>
</feature>
<dbReference type="Pfam" id="PF17862">
    <property type="entry name" value="AAA_lid_3"/>
    <property type="match status" value="1"/>
</dbReference>
<dbReference type="GO" id="GO:0051013">
    <property type="term" value="P:microtubule severing"/>
    <property type="evidence" value="ECO:0007669"/>
    <property type="project" value="UniProtKB-UniRule"/>
</dbReference>
<dbReference type="CDD" id="cd21748">
    <property type="entry name" value="Kp60-NTD"/>
    <property type="match status" value="1"/>
</dbReference>
<evidence type="ECO:0000256" key="5">
    <source>
        <dbReference type="ARBA" id="ARBA00022840"/>
    </source>
</evidence>
<evidence type="ECO:0000256" key="4">
    <source>
        <dbReference type="ARBA" id="ARBA00022741"/>
    </source>
</evidence>